<gene>
    <name evidence="3" type="ORF">Q9K01_10755</name>
</gene>
<feature type="domain" description="Anti-sigma factor NepR" evidence="2">
    <location>
        <begin position="29"/>
        <end position="63"/>
    </location>
</feature>
<evidence type="ECO:0000313" key="3">
    <source>
        <dbReference type="EMBL" id="MDP4540106.1"/>
    </source>
</evidence>
<sequence length="63" mass="7147">MTSDKKDLEERGSGPSGVERKREAGRAKQPQWANGLRQLYDSVVDEDIPDQFKDLLSRLDAKD</sequence>
<feature type="compositionally biased region" description="Basic and acidic residues" evidence="1">
    <location>
        <begin position="1"/>
        <end position="26"/>
    </location>
</feature>
<dbReference type="RefSeq" id="WP_305930249.1">
    <property type="nucleotide sequence ID" value="NZ_JAVAIL010000003.1"/>
</dbReference>
<comment type="caution">
    <text evidence="3">The sequence shown here is derived from an EMBL/GenBank/DDBJ whole genome shotgun (WGS) entry which is preliminary data.</text>
</comment>
<proteinExistence type="predicted"/>
<dbReference type="Proteomes" id="UP001235664">
    <property type="component" value="Unassembled WGS sequence"/>
</dbReference>
<evidence type="ECO:0000256" key="1">
    <source>
        <dbReference type="SAM" id="MobiDB-lite"/>
    </source>
</evidence>
<keyword evidence="4" id="KW-1185">Reference proteome</keyword>
<feature type="region of interest" description="Disordered" evidence="1">
    <location>
        <begin position="1"/>
        <end position="30"/>
    </location>
</feature>
<evidence type="ECO:0000313" key="4">
    <source>
        <dbReference type="Proteomes" id="UP001235664"/>
    </source>
</evidence>
<protein>
    <submittedName>
        <fullName evidence="3">NepR family anti-sigma factor</fullName>
    </submittedName>
</protein>
<dbReference type="EMBL" id="JAVAIL010000003">
    <property type="protein sequence ID" value="MDP4540106.1"/>
    <property type="molecule type" value="Genomic_DNA"/>
</dbReference>
<dbReference type="Pfam" id="PF18557">
    <property type="entry name" value="NepR"/>
    <property type="match status" value="1"/>
</dbReference>
<organism evidence="3 4">
    <name type="scientific">Qipengyuania benthica</name>
    <dbReference type="NCBI Taxonomy" id="3067651"/>
    <lineage>
        <taxon>Bacteria</taxon>
        <taxon>Pseudomonadati</taxon>
        <taxon>Pseudomonadota</taxon>
        <taxon>Alphaproteobacteria</taxon>
        <taxon>Sphingomonadales</taxon>
        <taxon>Erythrobacteraceae</taxon>
        <taxon>Qipengyuania</taxon>
    </lineage>
</organism>
<name>A0ABT9H9V8_9SPHN</name>
<dbReference type="InterPro" id="IPR041649">
    <property type="entry name" value="NepR"/>
</dbReference>
<evidence type="ECO:0000259" key="2">
    <source>
        <dbReference type="Pfam" id="PF18557"/>
    </source>
</evidence>
<accession>A0ABT9H9V8</accession>
<reference evidence="3 4" key="1">
    <citation type="submission" date="2023-08" db="EMBL/GenBank/DDBJ databases">
        <title>genomic of DY56.</title>
        <authorList>
            <person name="Wang Y."/>
        </authorList>
    </citation>
    <scope>NUCLEOTIDE SEQUENCE [LARGE SCALE GENOMIC DNA]</scope>
    <source>
        <strain evidence="3 4">DY56-A-20</strain>
    </source>
</reference>